<feature type="domain" description="Bulb-type lectin" evidence="2">
    <location>
        <begin position="4"/>
        <end position="120"/>
    </location>
</feature>
<sequence>MRPLHSNHGGSGLEPGEYLFCQSLTSESGRFVLQNSFPDGTTLYDNLHDESIWSAPAGIPCGTSTFAFGLDGALTIWDHDRVPLWHSGTQGSGAERLCVLDNGSAVLMDAEGTAVWSTGSVASPTRAPIARPGRGARLQPGESLRHQSLTSEDGSTVLFHTEHGVHLYIRSLGFDVVASSVQEQGTSLVLDDDGMLRLRCGGRVLEEIAGPGAELVVRSGAVELQDECGAVVWSRASHLAHAANRRPASRLRPESGPRQQDLQICFDSLTGGQGYSVAVVLDRPPIEVLSQAGVPNPQRSTWQQLLTKDPARIPVAAVPFAQHTLLLVGAPRFPEAAISAGGTVFQESRDPGLLQPIEWTMHRYGKAVVRMTEAEPEESFGLEHLSASSAVAHMQSPLAFRPGLRWLAQFQGLELLCRLAGIDPGPAELRQPLLGGTVPAELCRPQPPAFSSVSG</sequence>
<feature type="compositionally biased region" description="Low complexity" evidence="1">
    <location>
        <begin position="126"/>
        <end position="137"/>
    </location>
</feature>
<evidence type="ECO:0000259" key="2">
    <source>
        <dbReference type="PROSITE" id="PS50927"/>
    </source>
</evidence>
<dbReference type="PROSITE" id="PS50927">
    <property type="entry name" value="BULB_LECTIN"/>
    <property type="match status" value="1"/>
</dbReference>
<dbReference type="InterPro" id="IPR001480">
    <property type="entry name" value="Bulb-type_lectin_dom"/>
</dbReference>
<comment type="caution">
    <text evidence="3">The sequence shown here is derived from an EMBL/GenBank/DDBJ whole genome shotgun (WGS) entry which is preliminary data.</text>
</comment>
<gene>
    <name evidence="3" type="ORF">LR394_05035</name>
</gene>
<evidence type="ECO:0000313" key="3">
    <source>
        <dbReference type="EMBL" id="MCD5310251.1"/>
    </source>
</evidence>
<protein>
    <recommendedName>
        <fullName evidence="2">Bulb-type lectin domain-containing protein</fullName>
    </recommendedName>
</protein>
<dbReference type="SMART" id="SM00108">
    <property type="entry name" value="B_lectin"/>
    <property type="match status" value="1"/>
</dbReference>
<dbReference type="EMBL" id="JAJOMB010000002">
    <property type="protein sequence ID" value="MCD5310251.1"/>
    <property type="molecule type" value="Genomic_DNA"/>
</dbReference>
<dbReference type="RefSeq" id="WP_231439177.1">
    <property type="nucleotide sequence ID" value="NZ_JAJOMB010000002.1"/>
</dbReference>
<evidence type="ECO:0000256" key="1">
    <source>
        <dbReference type="SAM" id="MobiDB-lite"/>
    </source>
</evidence>
<organism evidence="3 4">
    <name type="scientific">Kineosporia babensis</name>
    <dbReference type="NCBI Taxonomy" id="499548"/>
    <lineage>
        <taxon>Bacteria</taxon>
        <taxon>Bacillati</taxon>
        <taxon>Actinomycetota</taxon>
        <taxon>Actinomycetes</taxon>
        <taxon>Kineosporiales</taxon>
        <taxon>Kineosporiaceae</taxon>
        <taxon>Kineosporia</taxon>
    </lineage>
</organism>
<dbReference type="Gene3D" id="2.90.10.10">
    <property type="entry name" value="Bulb-type lectin domain"/>
    <property type="match status" value="1"/>
</dbReference>
<accession>A0A9X1NBI8</accession>
<dbReference type="SUPFAM" id="SSF51110">
    <property type="entry name" value="alpha-D-mannose-specific plant lectins"/>
    <property type="match status" value="1"/>
</dbReference>
<dbReference type="AlphaFoldDB" id="A0A9X1NBI8"/>
<reference evidence="3" key="1">
    <citation type="submission" date="2021-11" db="EMBL/GenBank/DDBJ databases">
        <title>Streptomyces corallinus and Kineosporia corallina sp. nov., two new coral-derived marine actinobacteria.</title>
        <authorList>
            <person name="Buangrab K."/>
            <person name="Sutthacheep M."/>
            <person name="Yeemin T."/>
            <person name="Harunari E."/>
            <person name="Igarashi Y."/>
            <person name="Sripreechasak P."/>
            <person name="Kanchanasin P."/>
            <person name="Tanasupawat S."/>
            <person name="Phongsopitanun W."/>
        </authorList>
    </citation>
    <scope>NUCLEOTIDE SEQUENCE</scope>
    <source>
        <strain evidence="3">JCM 31032</strain>
    </source>
</reference>
<proteinExistence type="predicted"/>
<feature type="region of interest" description="Disordered" evidence="1">
    <location>
        <begin position="125"/>
        <end position="149"/>
    </location>
</feature>
<dbReference type="Proteomes" id="UP001138997">
    <property type="component" value="Unassembled WGS sequence"/>
</dbReference>
<keyword evidence="4" id="KW-1185">Reference proteome</keyword>
<dbReference type="InterPro" id="IPR036426">
    <property type="entry name" value="Bulb-type_lectin_dom_sf"/>
</dbReference>
<name>A0A9X1NBI8_9ACTN</name>
<evidence type="ECO:0000313" key="4">
    <source>
        <dbReference type="Proteomes" id="UP001138997"/>
    </source>
</evidence>